<name>A0A4Q2U0R4_9HYPH</name>
<evidence type="ECO:0000313" key="2">
    <source>
        <dbReference type="EMBL" id="RYC29238.1"/>
    </source>
</evidence>
<dbReference type="Gene3D" id="3.20.20.150">
    <property type="entry name" value="Divalent-metal-dependent TIM barrel enzymes"/>
    <property type="match status" value="1"/>
</dbReference>
<keyword evidence="3" id="KW-1185">Reference proteome</keyword>
<feature type="domain" description="Xylose isomerase-like TIM barrel" evidence="1">
    <location>
        <begin position="31"/>
        <end position="276"/>
    </location>
</feature>
<dbReference type="SUPFAM" id="SSF51658">
    <property type="entry name" value="Xylose isomerase-like"/>
    <property type="match status" value="1"/>
</dbReference>
<dbReference type="RefSeq" id="WP_129229695.1">
    <property type="nucleotide sequence ID" value="NZ_QYBB01000062.1"/>
</dbReference>
<gene>
    <name evidence="2" type="ORF">D3273_25075</name>
</gene>
<dbReference type="Proteomes" id="UP000290759">
    <property type="component" value="Unassembled WGS sequence"/>
</dbReference>
<dbReference type="InterPro" id="IPR013022">
    <property type="entry name" value="Xyl_isomerase-like_TIM-brl"/>
</dbReference>
<organism evidence="2 3">
    <name type="scientific">Lichenibacterium minor</name>
    <dbReference type="NCBI Taxonomy" id="2316528"/>
    <lineage>
        <taxon>Bacteria</taxon>
        <taxon>Pseudomonadati</taxon>
        <taxon>Pseudomonadota</taxon>
        <taxon>Alphaproteobacteria</taxon>
        <taxon>Hyphomicrobiales</taxon>
        <taxon>Lichenihabitantaceae</taxon>
        <taxon>Lichenibacterium</taxon>
    </lineage>
</organism>
<dbReference type="Pfam" id="PF01261">
    <property type="entry name" value="AP_endonuc_2"/>
    <property type="match status" value="1"/>
</dbReference>
<dbReference type="AlphaFoldDB" id="A0A4Q2U0R4"/>
<dbReference type="EMBL" id="QYBB01000062">
    <property type="protein sequence ID" value="RYC29238.1"/>
    <property type="molecule type" value="Genomic_DNA"/>
</dbReference>
<keyword evidence="2" id="KW-0413">Isomerase</keyword>
<reference evidence="2 3" key="2">
    <citation type="submission" date="2019-02" db="EMBL/GenBank/DDBJ databases">
        <title>'Lichenibacterium ramalinii' gen. nov. sp. nov., 'Lichenibacterium minor' gen. nov. sp. nov.</title>
        <authorList>
            <person name="Pankratov T."/>
        </authorList>
    </citation>
    <scope>NUCLEOTIDE SEQUENCE [LARGE SCALE GENOMIC DNA]</scope>
    <source>
        <strain evidence="2 3">RmlP026</strain>
    </source>
</reference>
<evidence type="ECO:0000259" key="1">
    <source>
        <dbReference type="Pfam" id="PF01261"/>
    </source>
</evidence>
<dbReference type="PANTHER" id="PTHR12110">
    <property type="entry name" value="HYDROXYPYRUVATE ISOMERASE"/>
    <property type="match status" value="1"/>
</dbReference>
<dbReference type="OrthoDB" id="9801426at2"/>
<dbReference type="InterPro" id="IPR036237">
    <property type="entry name" value="Xyl_isomerase-like_sf"/>
</dbReference>
<comment type="caution">
    <text evidence="2">The sequence shown here is derived from an EMBL/GenBank/DDBJ whole genome shotgun (WGS) entry which is preliminary data.</text>
</comment>
<dbReference type="PANTHER" id="PTHR12110:SF21">
    <property type="entry name" value="XYLOSE ISOMERASE-LIKE TIM BARREL DOMAIN-CONTAINING PROTEIN"/>
    <property type="match status" value="1"/>
</dbReference>
<proteinExistence type="predicted"/>
<evidence type="ECO:0000313" key="3">
    <source>
        <dbReference type="Proteomes" id="UP000290759"/>
    </source>
</evidence>
<reference evidence="2 3" key="1">
    <citation type="submission" date="2018-12" db="EMBL/GenBank/DDBJ databases">
        <authorList>
            <person name="Grouzdev D.S."/>
            <person name="Krutkina M.S."/>
        </authorList>
    </citation>
    <scope>NUCLEOTIDE SEQUENCE [LARGE SCALE GENOMIC DNA]</scope>
    <source>
        <strain evidence="2 3">RmlP026</strain>
    </source>
</reference>
<dbReference type="InterPro" id="IPR050312">
    <property type="entry name" value="IolE/XylAMocC-like"/>
</dbReference>
<sequence>MAFKFKYAFNTWCYSSFPVWVPSYTLDEAIKRIARAGYDGIEIGCAAPHAWPAHLDRQRRVDIRSLLADHNLDAVSLLPAPGGGPGNNITSPMREERVATIAHYKEVIDLAHDLGAGKVLYIAGWRVFGTPYQQAWDWTLAALRELGPYAADRGITLCIENTAADSNLVDTAGQALMLRDEVGLDNVQLMFDTYHALYRNEVSSDQVYEIGRHLKHVHFADAGRAPPGEGVVDWVGVLQALKDVDFDGYCTMEIGFARRDAEPDRYARNAIRYLKSIEHQVL</sequence>
<dbReference type="GO" id="GO:0016853">
    <property type="term" value="F:isomerase activity"/>
    <property type="evidence" value="ECO:0007669"/>
    <property type="project" value="UniProtKB-KW"/>
</dbReference>
<accession>A0A4Q2U0R4</accession>
<protein>
    <submittedName>
        <fullName evidence="2">Sugar phosphate isomerase/epimerase</fullName>
    </submittedName>
</protein>